<evidence type="ECO:0000256" key="4">
    <source>
        <dbReference type="ARBA" id="ARBA00011738"/>
    </source>
</evidence>
<dbReference type="NCBIfam" id="NF000648">
    <property type="entry name" value="PRK00026.1"/>
    <property type="match status" value="1"/>
</dbReference>
<comment type="subunit">
    <text evidence="4 15 17">Homodimer.</text>
</comment>
<sequence>MRIDVISVFPAMVDDFCSVGLLGKARQGGIVDLRVHDPRDQTTDVHRSVDDTPFGGGAGMVMKPEPLFDTVDAVDPPRPLYLLGPAGRRFDQDLAHELADRDGFSLICGRYEGIDDRVRQHLVDGEISVGDVVLNGGEVAACLIIEAVSRLLPGAMGNAASPVDESFGAHGLIEEPQFTRPATYRGHSVPEILRSGNHALIARWKTAQALHRTIAVRPDLIEARGGLSETESDLLEEFPALPYH</sequence>
<dbReference type="EC" id="2.1.1.228" evidence="5 15"/>
<evidence type="ECO:0000313" key="20">
    <source>
        <dbReference type="Proteomes" id="UP000230914"/>
    </source>
</evidence>
<dbReference type="InterPro" id="IPR023148">
    <property type="entry name" value="tRNA_m1G_MeTrfase_C_sf"/>
</dbReference>
<keyword evidence="10 15" id="KW-0949">S-adenosyl-L-methionine</keyword>
<dbReference type="HAMAP" id="MF_00605">
    <property type="entry name" value="TrmD"/>
    <property type="match status" value="1"/>
</dbReference>
<evidence type="ECO:0000256" key="13">
    <source>
        <dbReference type="ARBA" id="ARBA00033392"/>
    </source>
</evidence>
<dbReference type="InterPro" id="IPR016009">
    <property type="entry name" value="tRNA_MeTrfase_TRMD/TRM10"/>
</dbReference>
<evidence type="ECO:0000256" key="2">
    <source>
        <dbReference type="ARBA" id="ARBA00004496"/>
    </source>
</evidence>
<comment type="function">
    <text evidence="1 15 17">Specifically methylates guanosine-37 in various tRNAs.</text>
</comment>
<feature type="binding site" evidence="15 16">
    <location>
        <position position="109"/>
    </location>
    <ligand>
        <name>S-adenosyl-L-methionine</name>
        <dbReference type="ChEBI" id="CHEBI:59789"/>
    </ligand>
</feature>
<dbReference type="PANTHER" id="PTHR46417">
    <property type="entry name" value="TRNA (GUANINE-N(1)-)-METHYLTRANSFERASE"/>
    <property type="match status" value="1"/>
</dbReference>
<evidence type="ECO:0000256" key="16">
    <source>
        <dbReference type="PIRSR" id="PIRSR000386-1"/>
    </source>
</evidence>
<dbReference type="GO" id="GO:0002939">
    <property type="term" value="P:tRNA N1-guanine methylation"/>
    <property type="evidence" value="ECO:0007669"/>
    <property type="project" value="TreeGrafter"/>
</dbReference>
<evidence type="ECO:0000256" key="12">
    <source>
        <dbReference type="ARBA" id="ARBA00029736"/>
    </source>
</evidence>
<evidence type="ECO:0000256" key="14">
    <source>
        <dbReference type="ARBA" id="ARBA00047783"/>
    </source>
</evidence>
<keyword evidence="8 15" id="KW-0489">Methyltransferase</keyword>
<evidence type="ECO:0000256" key="10">
    <source>
        <dbReference type="ARBA" id="ARBA00022691"/>
    </source>
</evidence>
<dbReference type="EMBL" id="PDSL01000090">
    <property type="protein sequence ID" value="PIE31336.1"/>
    <property type="molecule type" value="Genomic_DNA"/>
</dbReference>
<comment type="caution">
    <text evidence="19">The sequence shown here is derived from an EMBL/GenBank/DDBJ whole genome shotgun (WGS) entry which is preliminary data.</text>
</comment>
<dbReference type="PIRSF" id="PIRSF000386">
    <property type="entry name" value="tRNA_mtase"/>
    <property type="match status" value="1"/>
</dbReference>
<evidence type="ECO:0000259" key="18">
    <source>
        <dbReference type="Pfam" id="PF01746"/>
    </source>
</evidence>
<evidence type="ECO:0000256" key="1">
    <source>
        <dbReference type="ARBA" id="ARBA00002634"/>
    </source>
</evidence>
<evidence type="ECO:0000256" key="7">
    <source>
        <dbReference type="ARBA" id="ARBA00022490"/>
    </source>
</evidence>
<dbReference type="Proteomes" id="UP000230914">
    <property type="component" value="Unassembled WGS sequence"/>
</dbReference>
<evidence type="ECO:0000256" key="3">
    <source>
        <dbReference type="ARBA" id="ARBA00007630"/>
    </source>
</evidence>
<dbReference type="InterPro" id="IPR002649">
    <property type="entry name" value="tRNA_m1G_MeTrfase_TrmD"/>
</dbReference>
<comment type="catalytic activity">
    <reaction evidence="14 15 17">
        <text>guanosine(37) in tRNA + S-adenosyl-L-methionine = N(1)-methylguanosine(37) in tRNA + S-adenosyl-L-homocysteine + H(+)</text>
        <dbReference type="Rhea" id="RHEA:36899"/>
        <dbReference type="Rhea" id="RHEA-COMP:10145"/>
        <dbReference type="Rhea" id="RHEA-COMP:10147"/>
        <dbReference type="ChEBI" id="CHEBI:15378"/>
        <dbReference type="ChEBI" id="CHEBI:57856"/>
        <dbReference type="ChEBI" id="CHEBI:59789"/>
        <dbReference type="ChEBI" id="CHEBI:73542"/>
        <dbReference type="ChEBI" id="CHEBI:74269"/>
        <dbReference type="EC" id="2.1.1.228"/>
    </reaction>
</comment>
<organism evidence="19 20">
    <name type="scientific">Ilumatobacter coccineus</name>
    <dbReference type="NCBI Taxonomy" id="467094"/>
    <lineage>
        <taxon>Bacteria</taxon>
        <taxon>Bacillati</taxon>
        <taxon>Actinomycetota</taxon>
        <taxon>Acidimicrobiia</taxon>
        <taxon>Acidimicrobiales</taxon>
        <taxon>Ilumatobacteraceae</taxon>
        <taxon>Ilumatobacter</taxon>
    </lineage>
</organism>
<dbReference type="GO" id="GO:0005829">
    <property type="term" value="C:cytosol"/>
    <property type="evidence" value="ECO:0007669"/>
    <property type="project" value="TreeGrafter"/>
</dbReference>
<keyword evidence="7 15" id="KW-0963">Cytoplasm</keyword>
<dbReference type="AlphaFoldDB" id="A0A2G6K6N0"/>
<gene>
    <name evidence="15" type="primary">trmD</name>
    <name evidence="19" type="ORF">CSA55_06000</name>
</gene>
<comment type="caution">
    <text evidence="15">Lacks conserved residue(s) required for the propagation of feature annotation.</text>
</comment>
<protein>
    <recommendedName>
        <fullName evidence="6 15">tRNA (guanine-N(1)-)-methyltransferase</fullName>
        <ecNumber evidence="5 15">2.1.1.228</ecNumber>
    </recommendedName>
    <alternativeName>
        <fullName evidence="12 15">M1G-methyltransferase</fullName>
    </alternativeName>
    <alternativeName>
        <fullName evidence="13 15">tRNA [GM37] methyltransferase</fullName>
    </alternativeName>
</protein>
<dbReference type="InterPro" id="IPR029028">
    <property type="entry name" value="Alpha/beta_knot_MTases"/>
</dbReference>
<dbReference type="SUPFAM" id="SSF75217">
    <property type="entry name" value="alpha/beta knot"/>
    <property type="match status" value="1"/>
</dbReference>
<evidence type="ECO:0000256" key="15">
    <source>
        <dbReference type="HAMAP-Rule" id="MF_00605"/>
    </source>
</evidence>
<evidence type="ECO:0000256" key="17">
    <source>
        <dbReference type="RuleBase" id="RU003464"/>
    </source>
</evidence>
<dbReference type="InterPro" id="IPR029026">
    <property type="entry name" value="tRNA_m1G_MTases_N"/>
</dbReference>
<dbReference type="Pfam" id="PF01746">
    <property type="entry name" value="tRNA_m1G_MT"/>
    <property type="match status" value="1"/>
</dbReference>
<evidence type="ECO:0000256" key="6">
    <source>
        <dbReference type="ARBA" id="ARBA00014679"/>
    </source>
</evidence>
<dbReference type="GO" id="GO:0052906">
    <property type="term" value="F:tRNA (guanine(37)-N1)-methyltransferase activity"/>
    <property type="evidence" value="ECO:0007669"/>
    <property type="project" value="UniProtKB-UniRule"/>
</dbReference>
<comment type="subcellular location">
    <subcellularLocation>
        <location evidence="2 15 17">Cytoplasm</location>
    </subcellularLocation>
</comment>
<dbReference type="Gene3D" id="1.10.1270.20">
    <property type="entry name" value="tRNA(m1g37)methyltransferase, domain 2"/>
    <property type="match status" value="1"/>
</dbReference>
<comment type="similarity">
    <text evidence="3 15 17">Belongs to the RNA methyltransferase TrmD family.</text>
</comment>
<evidence type="ECO:0000256" key="11">
    <source>
        <dbReference type="ARBA" id="ARBA00022694"/>
    </source>
</evidence>
<proteinExistence type="inferred from homology"/>
<accession>A0A2G6K6N0</accession>
<reference evidence="19 20" key="1">
    <citation type="submission" date="2017-10" db="EMBL/GenBank/DDBJ databases">
        <title>Novel microbial diversity and functional potential in the marine mammal oral microbiome.</title>
        <authorList>
            <person name="Dudek N.K."/>
            <person name="Sun C.L."/>
            <person name="Burstein D."/>
            <person name="Kantor R.S."/>
            <person name="Aliaga Goltsman D.S."/>
            <person name="Bik E.M."/>
            <person name="Thomas B.C."/>
            <person name="Banfield J.F."/>
            <person name="Relman D.A."/>
        </authorList>
    </citation>
    <scope>NUCLEOTIDE SEQUENCE [LARGE SCALE GENOMIC DNA]</scope>
    <source>
        <strain evidence="19">DOLJORAL78_61_10</strain>
    </source>
</reference>
<dbReference type="NCBIfam" id="TIGR00088">
    <property type="entry name" value="trmD"/>
    <property type="match status" value="1"/>
</dbReference>
<keyword evidence="9 15" id="KW-0808">Transferase</keyword>
<evidence type="ECO:0000256" key="9">
    <source>
        <dbReference type="ARBA" id="ARBA00022679"/>
    </source>
</evidence>
<feature type="domain" description="tRNA methyltransferase TRMD/TRM10-type" evidence="18">
    <location>
        <begin position="1"/>
        <end position="222"/>
    </location>
</feature>
<dbReference type="CDD" id="cd18080">
    <property type="entry name" value="TrmD-like"/>
    <property type="match status" value="1"/>
</dbReference>
<name>A0A2G6K6N0_9ACTN</name>
<dbReference type="PANTHER" id="PTHR46417:SF1">
    <property type="entry name" value="TRNA (GUANINE-N(1)-)-METHYLTRANSFERASE"/>
    <property type="match status" value="1"/>
</dbReference>
<evidence type="ECO:0000256" key="5">
    <source>
        <dbReference type="ARBA" id="ARBA00012807"/>
    </source>
</evidence>
<evidence type="ECO:0000256" key="8">
    <source>
        <dbReference type="ARBA" id="ARBA00022603"/>
    </source>
</evidence>
<keyword evidence="11 15" id="KW-0819">tRNA processing</keyword>
<dbReference type="Gene3D" id="3.40.1280.10">
    <property type="match status" value="1"/>
</dbReference>
<evidence type="ECO:0000313" key="19">
    <source>
        <dbReference type="EMBL" id="PIE31336.1"/>
    </source>
</evidence>